<protein>
    <submittedName>
        <fullName evidence="2">Uncharacterized protein</fullName>
    </submittedName>
</protein>
<accession>A0A4P9WPL3</accession>
<evidence type="ECO:0000313" key="2">
    <source>
        <dbReference type="EMBL" id="RKO94073.1"/>
    </source>
</evidence>
<feature type="region of interest" description="Disordered" evidence="1">
    <location>
        <begin position="109"/>
        <end position="135"/>
    </location>
</feature>
<feature type="region of interest" description="Disordered" evidence="1">
    <location>
        <begin position="336"/>
        <end position="356"/>
    </location>
</feature>
<dbReference type="OrthoDB" id="2139629at2759"/>
<feature type="region of interest" description="Disordered" evidence="1">
    <location>
        <begin position="188"/>
        <end position="217"/>
    </location>
</feature>
<evidence type="ECO:0000256" key="1">
    <source>
        <dbReference type="SAM" id="MobiDB-lite"/>
    </source>
</evidence>
<keyword evidence="3" id="KW-1185">Reference proteome</keyword>
<feature type="region of interest" description="Disordered" evidence="1">
    <location>
        <begin position="469"/>
        <end position="506"/>
    </location>
</feature>
<dbReference type="EMBL" id="KZ994022">
    <property type="protein sequence ID" value="RKO94073.1"/>
    <property type="molecule type" value="Genomic_DNA"/>
</dbReference>
<name>A0A4P9WPL3_9FUNG</name>
<gene>
    <name evidence="2" type="ORF">BDK51DRAFT_43281</name>
</gene>
<sequence>MNTHENPAVHSSTYHRTVHIPGVHALLPGISHELAWEMGYKRTQAMPIHPGPKTPAAGVVGKPSFVPLPPAPLLAGQEGTPSRNPGTGIGGWVGMSGMGQPDVPGKYKGTGVPPQRVKQKPTDARYGDGGITSVPPPLPVDVAPWIRAGGTVRGMGGRAGLGNVRDVREVREVRYGELVGEVVPERPAGILTENPNPLARRHQQLPPPKTSGPGPAGIPGLDPAMDGVFSVAPKYPVEVTVERRIVAPLQDHARRYGGQSRQGEDIVGWNIPPTVAASLENLKLSDPDGQFSVATDSLARRPKMLHPSYVEQQLVAPEFHALRPIPIPAHLPIYHHNLPESPRQPQPPPQRYDPYPPPFVLMPLLKPHQPTQPYPTNLEQQPSDLDNMEDLVRAQLESESELPRHGDRLYFGPDVETTPDAVPIPPVVIQSRVTIDPASWTQSATNVHALTQVRALALASQRKRGAIPIEASAFPPPPPPSGARSSPPTQPIAAAPPQLLPPPRNTYPRSIASTSIPSVPGKRPVELVNRVPIRTSYQKDFGTFGGFVMTAKTTGRGSDKTPRGVVVWGGARACRAAPVVLAHSEKPGFGLGSG</sequence>
<evidence type="ECO:0000313" key="3">
    <source>
        <dbReference type="Proteomes" id="UP000269721"/>
    </source>
</evidence>
<dbReference type="Proteomes" id="UP000269721">
    <property type="component" value="Unassembled WGS sequence"/>
</dbReference>
<proteinExistence type="predicted"/>
<feature type="compositionally biased region" description="Pro residues" evidence="1">
    <location>
        <begin position="342"/>
        <end position="356"/>
    </location>
</feature>
<feature type="compositionally biased region" description="Low complexity" evidence="1">
    <location>
        <begin position="482"/>
        <end position="497"/>
    </location>
</feature>
<organism evidence="2 3">
    <name type="scientific">Blyttiomyces helicus</name>
    <dbReference type="NCBI Taxonomy" id="388810"/>
    <lineage>
        <taxon>Eukaryota</taxon>
        <taxon>Fungi</taxon>
        <taxon>Fungi incertae sedis</taxon>
        <taxon>Chytridiomycota</taxon>
        <taxon>Chytridiomycota incertae sedis</taxon>
        <taxon>Chytridiomycetes</taxon>
        <taxon>Chytridiomycetes incertae sedis</taxon>
        <taxon>Blyttiomyces</taxon>
    </lineage>
</organism>
<reference evidence="3" key="1">
    <citation type="journal article" date="2018" name="Nat. Microbiol.">
        <title>Leveraging single-cell genomics to expand the fungal tree of life.</title>
        <authorList>
            <person name="Ahrendt S.R."/>
            <person name="Quandt C.A."/>
            <person name="Ciobanu D."/>
            <person name="Clum A."/>
            <person name="Salamov A."/>
            <person name="Andreopoulos B."/>
            <person name="Cheng J.F."/>
            <person name="Woyke T."/>
            <person name="Pelin A."/>
            <person name="Henrissat B."/>
            <person name="Reynolds N.K."/>
            <person name="Benny G.L."/>
            <person name="Smith M.E."/>
            <person name="James T.Y."/>
            <person name="Grigoriev I.V."/>
        </authorList>
    </citation>
    <scope>NUCLEOTIDE SEQUENCE [LARGE SCALE GENOMIC DNA]</scope>
</reference>
<dbReference type="AlphaFoldDB" id="A0A4P9WPL3"/>